<organism evidence="2 3">
    <name type="scientific">Pyxidicoccus parkwayensis</name>
    <dbReference type="NCBI Taxonomy" id="2813578"/>
    <lineage>
        <taxon>Bacteria</taxon>
        <taxon>Pseudomonadati</taxon>
        <taxon>Myxococcota</taxon>
        <taxon>Myxococcia</taxon>
        <taxon>Myxococcales</taxon>
        <taxon>Cystobacterineae</taxon>
        <taxon>Myxococcaceae</taxon>
        <taxon>Pyxidicoccus</taxon>
    </lineage>
</organism>
<evidence type="ECO:0000256" key="1">
    <source>
        <dbReference type="SAM" id="Phobius"/>
    </source>
</evidence>
<dbReference type="SUPFAM" id="SSF54523">
    <property type="entry name" value="Pili subunits"/>
    <property type="match status" value="1"/>
</dbReference>
<evidence type="ECO:0000313" key="3">
    <source>
        <dbReference type="Proteomes" id="UP000662747"/>
    </source>
</evidence>
<feature type="transmembrane region" description="Helical" evidence="1">
    <location>
        <begin position="40"/>
        <end position="65"/>
    </location>
</feature>
<keyword evidence="1" id="KW-0472">Membrane</keyword>
<keyword evidence="1" id="KW-0812">Transmembrane</keyword>
<accession>A0ABX7NZW5</accession>
<keyword evidence="3" id="KW-1185">Reference proteome</keyword>
<reference evidence="2 3" key="1">
    <citation type="submission" date="2021-02" db="EMBL/GenBank/DDBJ databases">
        <title>De Novo genome assembly of isolated myxobacteria.</title>
        <authorList>
            <person name="Stevens D.C."/>
        </authorList>
    </citation>
    <scope>NUCLEOTIDE SEQUENCE [LARGE SCALE GENOMIC DNA]</scope>
    <source>
        <strain evidence="3">SCPEA02</strain>
    </source>
</reference>
<dbReference type="PROSITE" id="PS51257">
    <property type="entry name" value="PROKAR_LIPOPROTEIN"/>
    <property type="match status" value="1"/>
</dbReference>
<dbReference type="RefSeq" id="WP_206725531.1">
    <property type="nucleotide sequence ID" value="NZ_CP071090.1"/>
</dbReference>
<dbReference type="EMBL" id="CP071090">
    <property type="protein sequence ID" value="QSQ23961.1"/>
    <property type="molecule type" value="Genomic_DNA"/>
</dbReference>
<gene>
    <name evidence="2" type="ORF">JY651_02975</name>
</gene>
<protein>
    <submittedName>
        <fullName evidence="2">Fimbrial protein</fullName>
    </submittedName>
</protein>
<keyword evidence="1" id="KW-1133">Transmembrane helix</keyword>
<evidence type="ECO:0000313" key="2">
    <source>
        <dbReference type="EMBL" id="QSQ23961.1"/>
    </source>
</evidence>
<proteinExistence type="predicted"/>
<sequence>MKCPKCGRVLDVTGLAPGSGITCACGNVTIVSRGSSRKTLYIILGAVAVFMVCPCVGGIMSAIAIPNFIKFKARSKQAECKMNLKAWYTAQKAHFNSASAYDPDLSVVGFAPERANRYAYFAGEGPMESRAQAAAEPVANAVAVDVDTFKYPTLRSLSAADLPRDVVDRLGLSGQCPKCNITLACAGNVDSDDTLDVWVISTGDLDLQDEDGKPVRAGVPANIVNDIRN</sequence>
<dbReference type="Gene3D" id="3.30.700.10">
    <property type="entry name" value="Glycoprotein, Type 4 Pilin"/>
    <property type="match status" value="1"/>
</dbReference>
<dbReference type="InterPro" id="IPR028188">
    <property type="entry name" value="Pilin_PilA"/>
</dbReference>
<name>A0ABX7NZW5_9BACT</name>
<dbReference type="InterPro" id="IPR045584">
    <property type="entry name" value="Pilin-like"/>
</dbReference>
<dbReference type="Proteomes" id="UP000662747">
    <property type="component" value="Chromosome"/>
</dbReference>
<dbReference type="Pfam" id="PF14245">
    <property type="entry name" value="Pilin_PilA"/>
    <property type="match status" value="1"/>
</dbReference>